<feature type="chain" id="PRO_5013169087" description="Succinylglutamate desuccinylase/Aspartoacylase catalytic domain-containing protein" evidence="5">
    <location>
        <begin position="23"/>
        <end position="361"/>
    </location>
</feature>
<evidence type="ECO:0000256" key="3">
    <source>
        <dbReference type="ARBA" id="ARBA00022801"/>
    </source>
</evidence>
<dbReference type="SUPFAM" id="SSF53187">
    <property type="entry name" value="Zn-dependent exopeptidases"/>
    <property type="match status" value="1"/>
</dbReference>
<dbReference type="InterPro" id="IPR043795">
    <property type="entry name" value="N-alpha-Ac-DABA-like"/>
</dbReference>
<keyword evidence="3" id="KW-0378">Hydrolase</keyword>
<feature type="signal peptide" evidence="5">
    <location>
        <begin position="1"/>
        <end position="22"/>
    </location>
</feature>
<comment type="cofactor">
    <cofactor evidence="1">
        <name>Zn(2+)</name>
        <dbReference type="ChEBI" id="CHEBI:29105"/>
    </cofactor>
</comment>
<accession>A0A255Y835</accession>
<keyword evidence="8" id="KW-1185">Reference proteome</keyword>
<proteinExistence type="predicted"/>
<sequence length="361" mass="38325">MRAAAATIATMLALLLAAPALAATESIGSLDAVPIIDRLDVADLPAGQLQRFWFRAGASPVGQPWLVPVVVVKGATPGPRLLLTAGIHGDELNGIAVLHRLAGTVDPAKLAGTLVMVPGLNPPGLMQSARQFTPDWGRSAPNLNREMPGKEGGNTVADFAGRLWNRLVRPNADTAVDLHTQSRGTAYMMYVFASNARTRRMAELVGPDIIKMDKGDKGTVENTLTDDGVPAITLELGRPEMFDDAMIARAEAGLTNLMRELKMLPGKVTPPPASLFVANDLMPARATKAGWARLLLPLGAAVKKDQPLAEIRDSFGRLVETVLSPVDGRISMIATDPRTDQGASIARITWWSPDPACANGC</sequence>
<evidence type="ECO:0000313" key="7">
    <source>
        <dbReference type="EMBL" id="OYQ25341.1"/>
    </source>
</evidence>
<name>A0A255Y835_9SPHN</name>
<dbReference type="GO" id="GO:0016811">
    <property type="term" value="F:hydrolase activity, acting on carbon-nitrogen (but not peptide) bonds, in linear amides"/>
    <property type="evidence" value="ECO:0007669"/>
    <property type="project" value="InterPro"/>
</dbReference>
<organism evidence="7 8">
    <name type="scientific">Sandarakinorhabdus cyanobacteriorum</name>
    <dbReference type="NCBI Taxonomy" id="1981098"/>
    <lineage>
        <taxon>Bacteria</taxon>
        <taxon>Pseudomonadati</taxon>
        <taxon>Pseudomonadota</taxon>
        <taxon>Alphaproteobacteria</taxon>
        <taxon>Sphingomonadales</taxon>
        <taxon>Sphingosinicellaceae</taxon>
        <taxon>Sandarakinorhabdus</taxon>
    </lineage>
</organism>
<dbReference type="GO" id="GO:0046872">
    <property type="term" value="F:metal ion binding"/>
    <property type="evidence" value="ECO:0007669"/>
    <property type="project" value="UniProtKB-KW"/>
</dbReference>
<keyword evidence="2" id="KW-0479">Metal-binding</keyword>
<dbReference type="AlphaFoldDB" id="A0A255Y835"/>
<evidence type="ECO:0000256" key="2">
    <source>
        <dbReference type="ARBA" id="ARBA00022723"/>
    </source>
</evidence>
<protein>
    <recommendedName>
        <fullName evidence="6">Succinylglutamate desuccinylase/Aspartoacylase catalytic domain-containing protein</fullName>
    </recommendedName>
</protein>
<dbReference type="InterPro" id="IPR053138">
    <property type="entry name" value="N-alpha-Ac-DABA_deacetylase"/>
</dbReference>
<keyword evidence="5" id="KW-0732">Signal</keyword>
<dbReference type="PANTHER" id="PTHR37326:SF1">
    <property type="entry name" value="BLL3975 PROTEIN"/>
    <property type="match status" value="1"/>
</dbReference>
<feature type="domain" description="Succinylglutamate desuccinylase/Aspartoacylase catalytic" evidence="6">
    <location>
        <begin position="77"/>
        <end position="260"/>
    </location>
</feature>
<dbReference type="GO" id="GO:0016788">
    <property type="term" value="F:hydrolase activity, acting on ester bonds"/>
    <property type="evidence" value="ECO:0007669"/>
    <property type="project" value="InterPro"/>
</dbReference>
<evidence type="ECO:0000256" key="1">
    <source>
        <dbReference type="ARBA" id="ARBA00001947"/>
    </source>
</evidence>
<evidence type="ECO:0000313" key="8">
    <source>
        <dbReference type="Proteomes" id="UP000216991"/>
    </source>
</evidence>
<evidence type="ECO:0000259" key="6">
    <source>
        <dbReference type="Pfam" id="PF24827"/>
    </source>
</evidence>
<dbReference type="EMBL" id="NOXT01000122">
    <property type="protein sequence ID" value="OYQ25341.1"/>
    <property type="molecule type" value="Genomic_DNA"/>
</dbReference>
<gene>
    <name evidence="7" type="ORF">CHU93_13890</name>
</gene>
<dbReference type="Pfam" id="PF24827">
    <property type="entry name" value="AstE_AspA_cat"/>
    <property type="match status" value="1"/>
</dbReference>
<dbReference type="RefSeq" id="WP_094474765.1">
    <property type="nucleotide sequence ID" value="NZ_NOXT01000122.1"/>
</dbReference>
<dbReference type="Gene3D" id="3.40.630.10">
    <property type="entry name" value="Zn peptidases"/>
    <property type="match status" value="1"/>
</dbReference>
<comment type="caution">
    <text evidence="7">The sequence shown here is derived from an EMBL/GenBank/DDBJ whole genome shotgun (WGS) entry which is preliminary data.</text>
</comment>
<dbReference type="PIRSF" id="PIRSF039012">
    <property type="entry name" value="ASP"/>
    <property type="match status" value="1"/>
</dbReference>
<reference evidence="7 8" key="1">
    <citation type="submission" date="2017-07" db="EMBL/GenBank/DDBJ databases">
        <title>Sandarakinorhabdus cyanobacteriorum sp. nov., a novel bacterium isolated from cyanobacterial aggregates in a eutrophic lake.</title>
        <authorList>
            <person name="Cai H."/>
        </authorList>
    </citation>
    <scope>NUCLEOTIDE SEQUENCE [LARGE SCALE GENOMIC DNA]</scope>
    <source>
        <strain evidence="7 8">TH057</strain>
    </source>
</reference>
<dbReference type="Proteomes" id="UP000216991">
    <property type="component" value="Unassembled WGS sequence"/>
</dbReference>
<dbReference type="PANTHER" id="PTHR37326">
    <property type="entry name" value="BLL3975 PROTEIN"/>
    <property type="match status" value="1"/>
</dbReference>
<evidence type="ECO:0000256" key="5">
    <source>
        <dbReference type="SAM" id="SignalP"/>
    </source>
</evidence>
<dbReference type="OrthoDB" id="9782876at2"/>
<keyword evidence="4" id="KW-0862">Zinc</keyword>
<dbReference type="InterPro" id="IPR055438">
    <property type="entry name" value="AstE_AspA_cat"/>
</dbReference>
<evidence type="ECO:0000256" key="4">
    <source>
        <dbReference type="ARBA" id="ARBA00022833"/>
    </source>
</evidence>
<dbReference type="CDD" id="cd06251">
    <property type="entry name" value="M14_ASTE_ASPA-like"/>
    <property type="match status" value="1"/>
</dbReference>